<name>A0A9N7N0C4_STRHE</name>
<evidence type="ECO:0000313" key="2">
    <source>
        <dbReference type="EMBL" id="CAA0817213.1"/>
    </source>
</evidence>
<proteinExistence type="predicted"/>
<reference evidence="2" key="1">
    <citation type="submission" date="2019-12" db="EMBL/GenBank/DDBJ databases">
        <authorList>
            <person name="Scholes J."/>
        </authorList>
    </citation>
    <scope>NUCLEOTIDE SEQUENCE</scope>
</reference>
<feature type="compositionally biased region" description="Low complexity" evidence="1">
    <location>
        <begin position="33"/>
        <end position="46"/>
    </location>
</feature>
<dbReference type="OrthoDB" id="1913335at2759"/>
<accession>A0A9N7N0C4</accession>
<feature type="region of interest" description="Disordered" evidence="1">
    <location>
        <begin position="413"/>
        <end position="443"/>
    </location>
</feature>
<feature type="compositionally biased region" description="Polar residues" evidence="1">
    <location>
        <begin position="1"/>
        <end position="15"/>
    </location>
</feature>
<dbReference type="Pfam" id="PF03004">
    <property type="entry name" value="Transposase_24"/>
    <property type="match status" value="1"/>
</dbReference>
<evidence type="ECO:0000313" key="3">
    <source>
        <dbReference type="Proteomes" id="UP001153555"/>
    </source>
</evidence>
<gene>
    <name evidence="2" type="ORF">SHERM_16880</name>
</gene>
<dbReference type="Proteomes" id="UP001153555">
    <property type="component" value="Unassembled WGS sequence"/>
</dbReference>
<feature type="region of interest" description="Disordered" evidence="1">
    <location>
        <begin position="1"/>
        <end position="65"/>
    </location>
</feature>
<dbReference type="AlphaFoldDB" id="A0A9N7N0C4"/>
<organism evidence="2 3">
    <name type="scientific">Striga hermonthica</name>
    <name type="common">Purple witchweed</name>
    <name type="synonym">Buchnera hermonthica</name>
    <dbReference type="NCBI Taxonomy" id="68872"/>
    <lineage>
        <taxon>Eukaryota</taxon>
        <taxon>Viridiplantae</taxon>
        <taxon>Streptophyta</taxon>
        <taxon>Embryophyta</taxon>
        <taxon>Tracheophyta</taxon>
        <taxon>Spermatophyta</taxon>
        <taxon>Magnoliopsida</taxon>
        <taxon>eudicotyledons</taxon>
        <taxon>Gunneridae</taxon>
        <taxon>Pentapetalae</taxon>
        <taxon>asterids</taxon>
        <taxon>lamiids</taxon>
        <taxon>Lamiales</taxon>
        <taxon>Orobanchaceae</taxon>
        <taxon>Buchnereae</taxon>
        <taxon>Striga</taxon>
    </lineage>
</organism>
<protein>
    <submittedName>
        <fullName evidence="2">Plant transposase (Ptta/En/Spm family)</fullName>
    </submittedName>
</protein>
<feature type="compositionally biased region" description="Basic and acidic residues" evidence="1">
    <location>
        <begin position="421"/>
        <end position="443"/>
    </location>
</feature>
<dbReference type="PANTHER" id="PTHR33144:SF45">
    <property type="entry name" value="TRANSPOSASE TNP1_EN_SPM-LIKE DOMAIN-CONTAINING PROTEIN"/>
    <property type="match status" value="1"/>
</dbReference>
<dbReference type="PANTHER" id="PTHR33144">
    <property type="entry name" value="OS10G0409366 PROTEIN-RELATED"/>
    <property type="match status" value="1"/>
</dbReference>
<feature type="compositionally biased region" description="Polar residues" evidence="1">
    <location>
        <begin position="47"/>
        <end position="58"/>
    </location>
</feature>
<comment type="caution">
    <text evidence="2">The sequence shown here is derived from an EMBL/GenBank/DDBJ whole genome shotgun (WGS) entry which is preliminary data.</text>
</comment>
<dbReference type="InterPro" id="IPR004252">
    <property type="entry name" value="Probable_transposase_24"/>
</dbReference>
<sequence length="443" mass="50212">MLGSEQSQASSNTQTKEQRFQNEVPMPDESVRNEQQVSESVEEISSGNYKNFQDQSSSTRKKGRTAWEVEVINEEGVVKKKKMKTIDVWSLPSGERVMVPFDSMQAPTLDAAGLLSGVLSELARQASSFPINYDDWRKVPGQYKDDIFNKSLMPKFHFENVEIAKRWILSNIGRKWSNHKSTLWVEFYDPSLTREQLISNCPAGIHRDQWSTFVINRLSEKSKEMCRRNAESRKCQKIPHTNGSKSFARRRAEMENELGRKVNRSELWLDTHKRQDGTYVNDEAKNKSDEIIREMSRSSCSSQFQFALPDDPIGRVFGKEHAGRVRGAGFGPCPTIAFGCRFGSSSNNGQMRDYVASMEKELAATKSILRAQSLQLEAQNVQMEDMKKNLGGALATIFENALGKIPEQFASWLTQTSKIGPSDERSTHPPSSKNERRDSSSSR</sequence>
<dbReference type="EMBL" id="CACSLK010015718">
    <property type="protein sequence ID" value="CAA0817213.1"/>
    <property type="molecule type" value="Genomic_DNA"/>
</dbReference>
<keyword evidence="3" id="KW-1185">Reference proteome</keyword>
<evidence type="ECO:0000256" key="1">
    <source>
        <dbReference type="SAM" id="MobiDB-lite"/>
    </source>
</evidence>